<gene>
    <name evidence="2" type="ORF">P3W24_05570</name>
</gene>
<comment type="caution">
    <text evidence="2">The sequence shown here is derived from an EMBL/GenBank/DDBJ whole genome shotgun (WGS) entry which is preliminary data.</text>
</comment>
<organism evidence="2 3">
    <name type="scientific">Luteibacter sahnii</name>
    <dbReference type="NCBI Taxonomy" id="3021977"/>
    <lineage>
        <taxon>Bacteria</taxon>
        <taxon>Pseudomonadati</taxon>
        <taxon>Pseudomonadota</taxon>
        <taxon>Gammaproteobacteria</taxon>
        <taxon>Lysobacterales</taxon>
        <taxon>Rhodanobacteraceae</taxon>
        <taxon>Luteibacter</taxon>
    </lineage>
</organism>
<keyword evidence="1" id="KW-0732">Signal</keyword>
<evidence type="ECO:0000313" key="2">
    <source>
        <dbReference type="EMBL" id="MDF4024432.1"/>
    </source>
</evidence>
<evidence type="ECO:0000313" key="3">
    <source>
        <dbReference type="Proteomes" id="UP001528850"/>
    </source>
</evidence>
<proteinExistence type="predicted"/>
<dbReference type="Proteomes" id="UP001528850">
    <property type="component" value="Unassembled WGS sequence"/>
</dbReference>
<dbReference type="EMBL" id="JARJJS010000001">
    <property type="protein sequence ID" value="MDF4024432.1"/>
    <property type="molecule type" value="Genomic_DNA"/>
</dbReference>
<reference evidence="2 3" key="1">
    <citation type="journal article" date="2024" name="Curr. Microbiol.">
        <title>Luteibacter sahnii sp. nov., A Novel Yellow-Colored Xanthomonadin Pigment Producing Probiotic Bacterium from Healthy Rice Seed Microbiome.</title>
        <authorList>
            <person name="Jaiswal G."/>
            <person name="Rana R."/>
            <person name="Nayak P.K."/>
            <person name="Chouhan R."/>
            <person name="Gandhi S.G."/>
            <person name="Patel H.K."/>
            <person name="Patil P.B."/>
        </authorList>
    </citation>
    <scope>NUCLEOTIDE SEQUENCE [LARGE SCALE GENOMIC DNA]</scope>
    <source>
        <strain evidence="2 3">PPL201</strain>
    </source>
</reference>
<dbReference type="PROSITE" id="PS51257">
    <property type="entry name" value="PROKAR_LIPOPROTEIN"/>
    <property type="match status" value="1"/>
</dbReference>
<accession>A0ABT6BB01</accession>
<feature type="chain" id="PRO_5046115340" evidence="1">
    <location>
        <begin position="20"/>
        <end position="178"/>
    </location>
</feature>
<evidence type="ECO:0000256" key="1">
    <source>
        <dbReference type="SAM" id="SignalP"/>
    </source>
</evidence>
<protein>
    <submittedName>
        <fullName evidence="2">Uncharacterized protein</fullName>
    </submittedName>
</protein>
<feature type="signal peptide" evidence="1">
    <location>
        <begin position="1"/>
        <end position="19"/>
    </location>
</feature>
<sequence length="178" mass="18337">MKKLVFVLVAAMTSHAAVACEPPLSGAYTFDDVATGTYRSLYVPGKIIIGEAVGKTFTVEDGQGEDACPVAGRHVAFEVAPGPLRAMSFHSPYKRTTRVAFDYAKTPGVSASVFINLDGISAGSIDLGATTGHFDYEAPSGASIGSIYVVARSADTGGTMRLDNILLNDATGAAGGGR</sequence>
<keyword evidence="3" id="KW-1185">Reference proteome</keyword>
<name>A0ABT6BB01_9GAMM</name>